<evidence type="ECO:0000259" key="3">
    <source>
        <dbReference type="PROSITE" id="PS51737"/>
    </source>
</evidence>
<dbReference type="PANTHER" id="PTHR30461:SF23">
    <property type="entry name" value="DNA RECOMBINASE-RELATED"/>
    <property type="match status" value="1"/>
</dbReference>
<dbReference type="AlphaFoldDB" id="A0A174QMD8"/>
<dbReference type="SUPFAM" id="SSF53041">
    <property type="entry name" value="Resolvase-like"/>
    <property type="match status" value="1"/>
</dbReference>
<feature type="domain" description="Resolvase/invertase-type recombinase catalytic" evidence="2">
    <location>
        <begin position="2"/>
        <end position="146"/>
    </location>
</feature>
<sequence length="529" mass="60876">MKAVIYARYSSDSQREESIEGQLRECTAFAEKNGITVLRHYIDRAYSAKTDNRPEFQNMIKDSGKRLFDIVIVWKLDRFARNRYDSARYKATLKKNGVKVVSATEIISEGAEGIILESVLEGYAEYYSADLSEKVIRGMTDNALKCKFNGGMMPIGYVIDAEQHFQIDPLTAPFVLEAFKRYDGGATMKEVRDALNAKGVTNQRGGELTFNSIQHMLNNRRYMGEFSYRDVVIPDGIPAIVPQDLFDRVQEKLAKNKKAPARHKAEDDYLLTTKLFCGYCGAYLCGESGTSRTGKVHHYYKCVSVKKKRTECHKKPVRKEWIEDLVVGETMKMVMDDKAIEAIVSMLMDLQDRDNVNVPLYEQQIREADTAISNLLNAIQQGILTRSTKKRLEELENRRDELENRLACEKLAKPKVSAEFMTFWLHRFRKLDVRQQSHRKMLIDTFINAIFLYDDKMVITFNYKEGTKTITFAELQEAISNKNGSDLDCLAAPSEYPPGYSDFFISKIILKNLYRNMQLFACFPLYYEK</sequence>
<reference evidence="4 5" key="1">
    <citation type="submission" date="2015-09" db="EMBL/GenBank/DDBJ databases">
        <authorList>
            <consortium name="Pathogen Informatics"/>
        </authorList>
    </citation>
    <scope>NUCLEOTIDE SEQUENCE [LARGE SCALE GENOMIC DNA]</scope>
    <source>
        <strain evidence="4 5">2789STDY5608854</strain>
    </source>
</reference>
<dbReference type="GO" id="GO:0003677">
    <property type="term" value="F:DNA binding"/>
    <property type="evidence" value="ECO:0007669"/>
    <property type="project" value="InterPro"/>
</dbReference>
<feature type="domain" description="Recombinase" evidence="3">
    <location>
        <begin position="154"/>
        <end position="259"/>
    </location>
</feature>
<dbReference type="RefSeq" id="WP_195457280.1">
    <property type="nucleotide sequence ID" value="NZ_JADMOW010000036.1"/>
</dbReference>
<gene>
    <name evidence="4" type="ORF">ERS852411_03530</name>
</gene>
<dbReference type="Gene3D" id="3.40.50.1390">
    <property type="entry name" value="Resolvase, N-terminal catalytic domain"/>
    <property type="match status" value="1"/>
</dbReference>
<dbReference type="PANTHER" id="PTHR30461">
    <property type="entry name" value="DNA-INVERTASE FROM LAMBDOID PROPHAGE"/>
    <property type="match status" value="1"/>
</dbReference>
<evidence type="ECO:0000256" key="1">
    <source>
        <dbReference type="SAM" id="Coils"/>
    </source>
</evidence>
<dbReference type="Pfam" id="PF07508">
    <property type="entry name" value="Recombinase"/>
    <property type="match status" value="1"/>
</dbReference>
<dbReference type="Gene3D" id="3.90.1750.20">
    <property type="entry name" value="Putative Large Serine Recombinase, Chain B, Domain 2"/>
    <property type="match status" value="1"/>
</dbReference>
<dbReference type="CDD" id="cd00338">
    <property type="entry name" value="Ser_Recombinase"/>
    <property type="match status" value="1"/>
</dbReference>
<dbReference type="InterPro" id="IPR050639">
    <property type="entry name" value="SSR_resolvase"/>
</dbReference>
<dbReference type="InterPro" id="IPR036162">
    <property type="entry name" value="Resolvase-like_N_sf"/>
</dbReference>
<proteinExistence type="predicted"/>
<keyword evidence="1" id="KW-0175">Coiled coil</keyword>
<dbReference type="GO" id="GO:0000150">
    <property type="term" value="F:DNA strand exchange activity"/>
    <property type="evidence" value="ECO:0007669"/>
    <property type="project" value="InterPro"/>
</dbReference>
<dbReference type="InterPro" id="IPR006119">
    <property type="entry name" value="Resolv_N"/>
</dbReference>
<dbReference type="Pfam" id="PF00239">
    <property type="entry name" value="Resolvase"/>
    <property type="match status" value="1"/>
</dbReference>
<dbReference type="PROSITE" id="PS51737">
    <property type="entry name" value="RECOMBINASE_DNA_BIND"/>
    <property type="match status" value="1"/>
</dbReference>
<dbReference type="Proteomes" id="UP000095746">
    <property type="component" value="Unassembled WGS sequence"/>
</dbReference>
<dbReference type="SMART" id="SM00857">
    <property type="entry name" value="Resolvase"/>
    <property type="match status" value="1"/>
</dbReference>
<protein>
    <submittedName>
        <fullName evidence="4">Resolvase, N terminal domain</fullName>
    </submittedName>
</protein>
<dbReference type="InterPro" id="IPR038109">
    <property type="entry name" value="DNA_bind_recomb_sf"/>
</dbReference>
<dbReference type="Pfam" id="PF13408">
    <property type="entry name" value="Zn_ribbon_recom"/>
    <property type="match status" value="1"/>
</dbReference>
<feature type="coiled-coil region" evidence="1">
    <location>
        <begin position="385"/>
        <end position="412"/>
    </location>
</feature>
<accession>A0A174QMD8</accession>
<organism evidence="4 5">
    <name type="scientific">Flavonifractor plautii</name>
    <name type="common">Fusobacterium plautii</name>
    <dbReference type="NCBI Taxonomy" id="292800"/>
    <lineage>
        <taxon>Bacteria</taxon>
        <taxon>Bacillati</taxon>
        <taxon>Bacillota</taxon>
        <taxon>Clostridia</taxon>
        <taxon>Eubacteriales</taxon>
        <taxon>Oscillospiraceae</taxon>
        <taxon>Flavonifractor</taxon>
    </lineage>
</organism>
<dbReference type="InterPro" id="IPR011109">
    <property type="entry name" value="DNA_bind_recombinase_dom"/>
</dbReference>
<dbReference type="EMBL" id="CYZT01000477">
    <property type="protein sequence ID" value="CUP74394.1"/>
    <property type="molecule type" value="Genomic_DNA"/>
</dbReference>
<dbReference type="PROSITE" id="PS51736">
    <property type="entry name" value="RECOMBINASES_3"/>
    <property type="match status" value="1"/>
</dbReference>
<evidence type="ECO:0000313" key="4">
    <source>
        <dbReference type="EMBL" id="CUP74394.1"/>
    </source>
</evidence>
<evidence type="ECO:0000259" key="2">
    <source>
        <dbReference type="PROSITE" id="PS51736"/>
    </source>
</evidence>
<dbReference type="InterPro" id="IPR025827">
    <property type="entry name" value="Zn_ribbon_recom_dom"/>
</dbReference>
<evidence type="ECO:0000313" key="5">
    <source>
        <dbReference type="Proteomes" id="UP000095746"/>
    </source>
</evidence>
<name>A0A174QMD8_FLAPL</name>